<comment type="caution">
    <text evidence="1">The sequence shown here is derived from an EMBL/GenBank/DDBJ whole genome shotgun (WGS) entry which is preliminary data.</text>
</comment>
<name>A0ABV8ESF9_9BACT</name>
<gene>
    <name evidence="1" type="ORF">ACFOUP_16225</name>
</gene>
<keyword evidence="1" id="KW-0808">Transferase</keyword>
<sequence>MNTSWLTLSKERRIEILNQATESTGLPAIAIEKDWWVSLCLNASFSLPYSEHIVFKGGTSLSKGWDLIERFSEDIDLAIDRKFFGFEGDISKTQIRKLRKQSCEFISTEFLKDLTQTLTDWGAIAECELFAQPGNDSDKDPQVIEIHYNSVVDTSEYLPQRVLIEVSSRSLMEPTEKREINSILSVNFPTLDFASDTFTIPTVLPQRTFLEKIFLLHEEFSQEPEKIRIDRLSRHLYDLERLMDTKHGITALQDKELYNNIVAHREKFNPLRGLDYANHTPDKIKIIPSETVIKEYESDYSEMTKFMIYGKALTFDRLVKRISELQTRVNQIR</sequence>
<organism evidence="1 2">
    <name type="scientific">Belliella kenyensis</name>
    <dbReference type="NCBI Taxonomy" id="1472724"/>
    <lineage>
        <taxon>Bacteria</taxon>
        <taxon>Pseudomonadati</taxon>
        <taxon>Bacteroidota</taxon>
        <taxon>Cytophagia</taxon>
        <taxon>Cytophagales</taxon>
        <taxon>Cyclobacteriaceae</taxon>
        <taxon>Belliella</taxon>
    </lineage>
</organism>
<reference evidence="2" key="1">
    <citation type="journal article" date="2019" name="Int. J. Syst. Evol. Microbiol.">
        <title>The Global Catalogue of Microorganisms (GCM) 10K type strain sequencing project: providing services to taxonomists for standard genome sequencing and annotation.</title>
        <authorList>
            <consortium name="The Broad Institute Genomics Platform"/>
            <consortium name="The Broad Institute Genome Sequencing Center for Infectious Disease"/>
            <person name="Wu L."/>
            <person name="Ma J."/>
        </authorList>
    </citation>
    <scope>NUCLEOTIDE SEQUENCE [LARGE SCALE GENOMIC DNA]</scope>
    <source>
        <strain evidence="2">CECT 8551</strain>
    </source>
</reference>
<dbReference type="InterPro" id="IPR014942">
    <property type="entry name" value="AbiEii"/>
</dbReference>
<accession>A0ABV8ESF9</accession>
<dbReference type="GO" id="GO:0016740">
    <property type="term" value="F:transferase activity"/>
    <property type="evidence" value="ECO:0007669"/>
    <property type="project" value="UniProtKB-KW"/>
</dbReference>
<dbReference type="Proteomes" id="UP001595766">
    <property type="component" value="Unassembled WGS sequence"/>
</dbReference>
<dbReference type="Gene3D" id="3.10.450.620">
    <property type="entry name" value="JHP933, nucleotidyltransferase-like core domain"/>
    <property type="match status" value="1"/>
</dbReference>
<protein>
    <submittedName>
        <fullName evidence="1">Nucleotidyl transferase AbiEii/AbiGii toxin family protein</fullName>
    </submittedName>
</protein>
<dbReference type="Pfam" id="PF08843">
    <property type="entry name" value="AbiEii"/>
    <property type="match status" value="1"/>
</dbReference>
<proteinExistence type="predicted"/>
<dbReference type="EMBL" id="JBHSAV010000086">
    <property type="protein sequence ID" value="MFC3977932.1"/>
    <property type="molecule type" value="Genomic_DNA"/>
</dbReference>
<keyword evidence="2" id="KW-1185">Reference proteome</keyword>
<evidence type="ECO:0000313" key="1">
    <source>
        <dbReference type="EMBL" id="MFC3977932.1"/>
    </source>
</evidence>
<evidence type="ECO:0000313" key="2">
    <source>
        <dbReference type="Proteomes" id="UP001595766"/>
    </source>
</evidence>